<sequence>MSDLFYLQDSRSYVGNDMLFWGPNGNGYTTDLRKAQLYTQEQAQAMHNSRETDIPWPKAYIDAKTRPAVDMQYVKRAEALAGTGIVLAERKPKREEPLRCQGCGSFISKVNFWAGCCPRCQEDSRP</sequence>
<reference evidence="1 2" key="1">
    <citation type="submission" date="2022-05" db="EMBL/GenBank/DDBJ databases">
        <title>Complete sequence of strain NY11312.</title>
        <authorList>
            <person name="Zhou D."/>
        </authorList>
    </citation>
    <scope>NUCLEOTIDE SEQUENCE [LARGE SCALE GENOMIC DNA]</scope>
    <source>
        <strain evidence="1 2">NY11312</strain>
    </source>
</reference>
<evidence type="ECO:0000313" key="1">
    <source>
        <dbReference type="EMBL" id="WBM39998.1"/>
    </source>
</evidence>
<dbReference type="RefSeq" id="WP_270119898.1">
    <property type="nucleotide sequence ID" value="NZ_CP096916.1"/>
</dbReference>
<name>A0ABY7N8R9_ALCFA</name>
<evidence type="ECO:0000313" key="2">
    <source>
        <dbReference type="Proteomes" id="UP001211866"/>
    </source>
</evidence>
<keyword evidence="2" id="KW-1185">Reference proteome</keyword>
<protein>
    <recommendedName>
        <fullName evidence="3">Zinc ribbon domain-containing protein</fullName>
    </recommendedName>
</protein>
<evidence type="ECO:0008006" key="3">
    <source>
        <dbReference type="Google" id="ProtNLM"/>
    </source>
</evidence>
<dbReference type="EMBL" id="CP096916">
    <property type="protein sequence ID" value="WBM39998.1"/>
    <property type="molecule type" value="Genomic_DNA"/>
</dbReference>
<proteinExistence type="predicted"/>
<organism evidence="1 2">
    <name type="scientific">Alcaligenes faecalis</name>
    <dbReference type="NCBI Taxonomy" id="511"/>
    <lineage>
        <taxon>Bacteria</taxon>
        <taxon>Pseudomonadati</taxon>
        <taxon>Pseudomonadota</taxon>
        <taxon>Betaproteobacteria</taxon>
        <taxon>Burkholderiales</taxon>
        <taxon>Alcaligenaceae</taxon>
        <taxon>Alcaligenes</taxon>
    </lineage>
</organism>
<dbReference type="Proteomes" id="UP001211866">
    <property type="component" value="Chromosome"/>
</dbReference>
<accession>A0ABY7N8R9</accession>
<gene>
    <name evidence="1" type="ORF">M2J83_09360</name>
</gene>